<evidence type="ECO:0000313" key="2">
    <source>
        <dbReference type="Proteomes" id="UP000827133"/>
    </source>
</evidence>
<protein>
    <submittedName>
        <fullName evidence="1">Uncharacterized protein</fullName>
    </submittedName>
</protein>
<reference evidence="1" key="1">
    <citation type="journal article" date="2021" name="Mol. Plant Microbe Interact.">
        <title>Telomere to telomere genome assembly of Fusarium musae F31, causal agent of crown rot disease of banana.</title>
        <authorList>
            <person name="Degradi L."/>
            <person name="Tava V."/>
            <person name="Kunova A."/>
            <person name="Cortesi P."/>
            <person name="Saracchi M."/>
            <person name="Pasquali M."/>
        </authorList>
    </citation>
    <scope>NUCLEOTIDE SEQUENCE</scope>
    <source>
        <strain evidence="1">F31</strain>
    </source>
</reference>
<evidence type="ECO:0000313" key="1">
    <source>
        <dbReference type="EMBL" id="KAG9504915.1"/>
    </source>
</evidence>
<dbReference type="AlphaFoldDB" id="A0A9P8DN50"/>
<accession>A0A9P8DN50</accession>
<keyword evidence="2" id="KW-1185">Reference proteome</keyword>
<dbReference type="EMBL" id="JAHBCI010000003">
    <property type="protein sequence ID" value="KAG9504915.1"/>
    <property type="molecule type" value="Genomic_DNA"/>
</dbReference>
<comment type="caution">
    <text evidence="1">The sequence shown here is derived from an EMBL/GenBank/DDBJ whole genome shotgun (WGS) entry which is preliminary data.</text>
</comment>
<dbReference type="GeneID" id="68312752"/>
<dbReference type="Proteomes" id="UP000827133">
    <property type="component" value="Unassembled WGS sequence"/>
</dbReference>
<dbReference type="KEGG" id="fmu:J7337_004896"/>
<sequence>MPRWGEKSLSSVTALLLLDFKMRSLATILLFLSAALAADIQITWRLEKDTKASSVSAMGSDGKVIAEACGSIIHAKYPIDFSDVDDTGSGNFTVGDASYLVHSLPKWSGGPACSRIFNPQYTLVQCSNVTWDSTDVVKDKADGCFADSTTDGELQSLQRRSLSHEMHSRGTELEKRQTFCSGWFTRTTLVGDGDYPPENINCANAASCSVGQTDSTSYTIGWTAGANSPGGGWISGGFSVSESWTTGNSYTCNAGKGETVCIWYNIAHTAYTVQEYTKNTCTEGSGGTPYVMYSPNENNKGGGYYCVIGTCRSKGEGYWDYNGRAGGP</sequence>
<dbReference type="RefSeq" id="XP_044683914.1">
    <property type="nucleotide sequence ID" value="XM_044822581.1"/>
</dbReference>
<gene>
    <name evidence="1" type="ORF">J7337_004896</name>
</gene>
<proteinExistence type="predicted"/>
<name>A0A9P8DN50_9HYPO</name>
<organism evidence="1 2">
    <name type="scientific">Fusarium musae</name>
    <dbReference type="NCBI Taxonomy" id="1042133"/>
    <lineage>
        <taxon>Eukaryota</taxon>
        <taxon>Fungi</taxon>
        <taxon>Dikarya</taxon>
        <taxon>Ascomycota</taxon>
        <taxon>Pezizomycotina</taxon>
        <taxon>Sordariomycetes</taxon>
        <taxon>Hypocreomycetidae</taxon>
        <taxon>Hypocreales</taxon>
        <taxon>Nectriaceae</taxon>
        <taxon>Fusarium</taxon>
    </lineage>
</organism>